<feature type="compositionally biased region" description="Polar residues" evidence="3">
    <location>
        <begin position="164"/>
        <end position="174"/>
    </location>
</feature>
<evidence type="ECO:0000256" key="1">
    <source>
        <dbReference type="PROSITE-ProRule" id="PRU00325"/>
    </source>
</evidence>
<proteinExistence type="predicted"/>
<name>A0AAD7H781_9AGAR</name>
<evidence type="ECO:0000256" key="2">
    <source>
        <dbReference type="SAM" id="Coils"/>
    </source>
</evidence>
<feature type="coiled-coil region" evidence="2">
    <location>
        <begin position="194"/>
        <end position="221"/>
    </location>
</feature>
<evidence type="ECO:0000313" key="5">
    <source>
        <dbReference type="EMBL" id="KAJ7713668.1"/>
    </source>
</evidence>
<feature type="compositionally biased region" description="Low complexity" evidence="3">
    <location>
        <begin position="271"/>
        <end position="288"/>
    </location>
</feature>
<feature type="compositionally biased region" description="Basic residues" evidence="3">
    <location>
        <begin position="291"/>
        <end position="306"/>
    </location>
</feature>
<protein>
    <recommendedName>
        <fullName evidence="4">SWIM-type domain-containing protein</fullName>
    </recommendedName>
</protein>
<sequence length="306" mass="34360">MSDKVMWAGVHRTGRNIFEACDTNMLVEAWHHVLKGKFLHGKRNRRLDHLISTLVTEVLPYYALKQRRQAIGFEGPDIEVRKRQDIIQRSNTYQESDIEDLGDGNYRVRSQSDPSKFYDVDIETYSCTCLDFPLICFCKHICAVQRLFKEPGSPSIRPDLPAPSFSSIQQQTGPVDSHAQEEASNVALPKIGAFVFVAEKLERLAARLRKLNKKDRELQALPELVDAVDAMLIETDDGQVLPVSQKLPSNDKSSWKRTRAAMMPGVKMKRAPAGDPAYGAGASSGGLAKKAEKKKARTKYTSRRSK</sequence>
<dbReference type="InterPro" id="IPR007527">
    <property type="entry name" value="Znf_SWIM"/>
</dbReference>
<keyword evidence="1" id="KW-0862">Zinc</keyword>
<evidence type="ECO:0000256" key="3">
    <source>
        <dbReference type="SAM" id="MobiDB-lite"/>
    </source>
</evidence>
<accession>A0AAD7H781</accession>
<evidence type="ECO:0000313" key="6">
    <source>
        <dbReference type="Proteomes" id="UP001215598"/>
    </source>
</evidence>
<keyword evidence="1" id="KW-0479">Metal-binding</keyword>
<reference evidence="5" key="1">
    <citation type="submission" date="2023-03" db="EMBL/GenBank/DDBJ databases">
        <title>Massive genome expansion in bonnet fungi (Mycena s.s.) driven by repeated elements and novel gene families across ecological guilds.</title>
        <authorList>
            <consortium name="Lawrence Berkeley National Laboratory"/>
            <person name="Harder C.B."/>
            <person name="Miyauchi S."/>
            <person name="Viragh M."/>
            <person name="Kuo A."/>
            <person name="Thoen E."/>
            <person name="Andreopoulos B."/>
            <person name="Lu D."/>
            <person name="Skrede I."/>
            <person name="Drula E."/>
            <person name="Henrissat B."/>
            <person name="Morin E."/>
            <person name="Kohler A."/>
            <person name="Barry K."/>
            <person name="LaButti K."/>
            <person name="Morin E."/>
            <person name="Salamov A."/>
            <person name="Lipzen A."/>
            <person name="Mereny Z."/>
            <person name="Hegedus B."/>
            <person name="Baldrian P."/>
            <person name="Stursova M."/>
            <person name="Weitz H."/>
            <person name="Taylor A."/>
            <person name="Grigoriev I.V."/>
            <person name="Nagy L.G."/>
            <person name="Martin F."/>
            <person name="Kauserud H."/>
        </authorList>
    </citation>
    <scope>NUCLEOTIDE SEQUENCE</scope>
    <source>
        <strain evidence="5">CBHHK182m</strain>
    </source>
</reference>
<keyword evidence="1" id="KW-0863">Zinc-finger</keyword>
<dbReference type="Proteomes" id="UP001215598">
    <property type="component" value="Unassembled WGS sequence"/>
</dbReference>
<dbReference type="GO" id="GO:0008270">
    <property type="term" value="F:zinc ion binding"/>
    <property type="evidence" value="ECO:0007669"/>
    <property type="project" value="UniProtKB-KW"/>
</dbReference>
<dbReference type="AlphaFoldDB" id="A0AAD7H781"/>
<feature type="domain" description="SWIM-type" evidence="4">
    <location>
        <begin position="118"/>
        <end position="149"/>
    </location>
</feature>
<gene>
    <name evidence="5" type="ORF">B0H16DRAFT_1809600</name>
</gene>
<feature type="region of interest" description="Disordered" evidence="3">
    <location>
        <begin position="263"/>
        <end position="306"/>
    </location>
</feature>
<dbReference type="PROSITE" id="PS50966">
    <property type="entry name" value="ZF_SWIM"/>
    <property type="match status" value="1"/>
</dbReference>
<feature type="region of interest" description="Disordered" evidence="3">
    <location>
        <begin position="161"/>
        <end position="181"/>
    </location>
</feature>
<dbReference type="EMBL" id="JARKIB010000338">
    <property type="protein sequence ID" value="KAJ7713668.1"/>
    <property type="molecule type" value="Genomic_DNA"/>
</dbReference>
<organism evidence="5 6">
    <name type="scientific">Mycena metata</name>
    <dbReference type="NCBI Taxonomy" id="1033252"/>
    <lineage>
        <taxon>Eukaryota</taxon>
        <taxon>Fungi</taxon>
        <taxon>Dikarya</taxon>
        <taxon>Basidiomycota</taxon>
        <taxon>Agaricomycotina</taxon>
        <taxon>Agaricomycetes</taxon>
        <taxon>Agaricomycetidae</taxon>
        <taxon>Agaricales</taxon>
        <taxon>Marasmiineae</taxon>
        <taxon>Mycenaceae</taxon>
        <taxon>Mycena</taxon>
    </lineage>
</organism>
<feature type="non-terminal residue" evidence="5">
    <location>
        <position position="1"/>
    </location>
</feature>
<keyword evidence="6" id="KW-1185">Reference proteome</keyword>
<evidence type="ECO:0000259" key="4">
    <source>
        <dbReference type="PROSITE" id="PS50966"/>
    </source>
</evidence>
<keyword evidence="2" id="KW-0175">Coiled coil</keyword>
<comment type="caution">
    <text evidence="5">The sequence shown here is derived from an EMBL/GenBank/DDBJ whole genome shotgun (WGS) entry which is preliminary data.</text>
</comment>